<accession>A0A0D3IWR2</accession>
<dbReference type="GeneID" id="17261796"/>
<feature type="compositionally biased region" description="Basic and acidic residues" evidence="1">
    <location>
        <begin position="359"/>
        <end position="372"/>
    </location>
</feature>
<organism evidence="2 3">
    <name type="scientific">Emiliania huxleyi (strain CCMP1516)</name>
    <dbReference type="NCBI Taxonomy" id="280463"/>
    <lineage>
        <taxon>Eukaryota</taxon>
        <taxon>Haptista</taxon>
        <taxon>Haptophyta</taxon>
        <taxon>Prymnesiophyceae</taxon>
        <taxon>Isochrysidales</taxon>
        <taxon>Noelaerhabdaceae</taxon>
        <taxon>Emiliania</taxon>
    </lineage>
</organism>
<dbReference type="RefSeq" id="XP_005768126.1">
    <property type="nucleotide sequence ID" value="XM_005768069.1"/>
</dbReference>
<keyword evidence="3" id="KW-1185">Reference proteome</keyword>
<evidence type="ECO:0000313" key="3">
    <source>
        <dbReference type="Proteomes" id="UP000013827"/>
    </source>
</evidence>
<name>A0A0D3IWR2_EMIH1</name>
<feature type="region of interest" description="Disordered" evidence="1">
    <location>
        <begin position="88"/>
        <end position="171"/>
    </location>
</feature>
<feature type="region of interest" description="Disordered" evidence="1">
    <location>
        <begin position="359"/>
        <end position="478"/>
    </location>
</feature>
<proteinExistence type="predicted"/>
<dbReference type="HOGENOM" id="CLU_004548_0_0_1"/>
<feature type="compositionally biased region" description="Basic and acidic residues" evidence="1">
    <location>
        <begin position="108"/>
        <end position="129"/>
    </location>
</feature>
<sequence>MYHTSRNSINMLDKLKLELVPAAGDKLVLKLSPPPPPLADKQACACAHVTMRSHLQDVSSGLLTQASLAGNTTACGIKSAAAEESAAKSAAAEEDAESATAEATAEEAATKKATTEEAAAKKATTEEAAAKSATEEESEEAATEESAAEESACGVKDDVVKEDDVEGESSPMKSFAKVGIVPADDGRITLVISASESPSLLGAKACGVNNVNITVAKSATEDLKKDPAAEKAPDAGAFDSDKAKAMFAAHAPAVFWSKFERPTVVGALKKAAAKSGAEASVDETGVIKNDPALKPVIKIDTALKKAAVCGEALPSVDADWNVSTKEFPEETAAPAVSTPQQKHTRVIDGWKTASPLRKIERKGEPNLIDRSKKTTKNPTPIGRVDPNGLGKPNLVDCSKSTTPTDPPTAPNGVTTNAPALTPVATGGAPLPSIEEGDADWTVSAKESPPAEKPAPAGISDWTTPSNPRRKKGRKGASAPIVRTKSIAPVGGNNRFGALLGTDGNEGILGGTGKVTGGSTPPTTDSGATANVETTTITTPEGSVSASGWFSWPKFCPTYLLRLFGILALLCLGTAFALSSYSATSALLSSQWHESPTSFPAVTTPITPASLNGVCEIGGDDTSSFAAIASSDSVPAPRQLVTNSPRAVEGGHEEGRLLEALMDDVKEAVGEPLHLIGEPPASIIEDVYEKQPGEADLETVLASRNSTERKGEPEIDFVGPVYSNRTGIIARGRDTVLPVNDTSPKLRPADAGKPGSKARKLVEAGLAGASVLLVSRKKAFDAAVRMGAAALVVGKVSWDLWSGGTVVLSSAPYASGEPFQAEYGVSLSPGVECELVMKDSYGDGWDGASWSGLGQEGLTVASGSEERKSFVVPFAPPSPPPSAVSCGGHFASVCENCPWAPDETAQEWWAGSAWCNGECAWNSADGVSWDLWCGGTVVLSSAPYASGEPFQAEYGVSLSPGVECELVMKDSYGDGWDGASWSGLGQEGLTVASGSEERKSFVVPFANP</sequence>
<reference evidence="3" key="1">
    <citation type="journal article" date="2013" name="Nature">
        <title>Pan genome of the phytoplankton Emiliania underpins its global distribution.</title>
        <authorList>
            <person name="Read B.A."/>
            <person name="Kegel J."/>
            <person name="Klute M.J."/>
            <person name="Kuo A."/>
            <person name="Lefebvre S.C."/>
            <person name="Maumus F."/>
            <person name="Mayer C."/>
            <person name="Miller J."/>
            <person name="Monier A."/>
            <person name="Salamov A."/>
            <person name="Young J."/>
            <person name="Aguilar M."/>
            <person name="Claverie J.M."/>
            <person name="Frickenhaus S."/>
            <person name="Gonzalez K."/>
            <person name="Herman E.K."/>
            <person name="Lin Y.C."/>
            <person name="Napier J."/>
            <person name="Ogata H."/>
            <person name="Sarno A.F."/>
            <person name="Shmutz J."/>
            <person name="Schroeder D."/>
            <person name="de Vargas C."/>
            <person name="Verret F."/>
            <person name="von Dassow P."/>
            <person name="Valentin K."/>
            <person name="Van de Peer Y."/>
            <person name="Wheeler G."/>
            <person name="Dacks J.B."/>
            <person name="Delwiche C.F."/>
            <person name="Dyhrman S.T."/>
            <person name="Glockner G."/>
            <person name="John U."/>
            <person name="Richards T."/>
            <person name="Worden A.Z."/>
            <person name="Zhang X."/>
            <person name="Grigoriev I.V."/>
            <person name="Allen A.E."/>
            <person name="Bidle K."/>
            <person name="Borodovsky M."/>
            <person name="Bowler C."/>
            <person name="Brownlee C."/>
            <person name="Cock J.M."/>
            <person name="Elias M."/>
            <person name="Gladyshev V.N."/>
            <person name="Groth M."/>
            <person name="Guda C."/>
            <person name="Hadaegh A."/>
            <person name="Iglesias-Rodriguez M.D."/>
            <person name="Jenkins J."/>
            <person name="Jones B.M."/>
            <person name="Lawson T."/>
            <person name="Leese F."/>
            <person name="Lindquist E."/>
            <person name="Lobanov A."/>
            <person name="Lomsadze A."/>
            <person name="Malik S.B."/>
            <person name="Marsh M.E."/>
            <person name="Mackinder L."/>
            <person name="Mock T."/>
            <person name="Mueller-Roeber B."/>
            <person name="Pagarete A."/>
            <person name="Parker M."/>
            <person name="Probert I."/>
            <person name="Quesneville H."/>
            <person name="Raines C."/>
            <person name="Rensing S.A."/>
            <person name="Riano-Pachon D.M."/>
            <person name="Richier S."/>
            <person name="Rokitta S."/>
            <person name="Shiraiwa Y."/>
            <person name="Soanes D.M."/>
            <person name="van der Giezen M."/>
            <person name="Wahlund T.M."/>
            <person name="Williams B."/>
            <person name="Wilson W."/>
            <person name="Wolfe G."/>
            <person name="Wurch L.L."/>
        </authorList>
    </citation>
    <scope>NUCLEOTIDE SEQUENCE</scope>
</reference>
<dbReference type="Proteomes" id="UP000013827">
    <property type="component" value="Unassembled WGS sequence"/>
</dbReference>
<dbReference type="AlphaFoldDB" id="A0A0D3IWR2"/>
<dbReference type="PaxDb" id="2903-EOD15697"/>
<reference evidence="2" key="2">
    <citation type="submission" date="2024-10" db="UniProtKB">
        <authorList>
            <consortium name="EnsemblProtists"/>
        </authorList>
    </citation>
    <scope>IDENTIFICATION</scope>
</reference>
<evidence type="ECO:0008006" key="4">
    <source>
        <dbReference type="Google" id="ProtNLM"/>
    </source>
</evidence>
<feature type="compositionally biased region" description="Acidic residues" evidence="1">
    <location>
        <begin position="135"/>
        <end position="148"/>
    </location>
</feature>
<dbReference type="EnsemblProtists" id="EOD15697">
    <property type="protein sequence ID" value="EOD15697"/>
    <property type="gene ID" value="EMIHUDRAFT_211284"/>
</dbReference>
<protein>
    <recommendedName>
        <fullName evidence="4">PA domain-containing protein</fullName>
    </recommendedName>
</protein>
<feature type="compositionally biased region" description="Low complexity" evidence="1">
    <location>
        <begin position="98"/>
        <end position="107"/>
    </location>
</feature>
<evidence type="ECO:0000256" key="1">
    <source>
        <dbReference type="SAM" id="MobiDB-lite"/>
    </source>
</evidence>
<dbReference type="KEGG" id="ehx:EMIHUDRAFT_211284"/>
<evidence type="ECO:0000313" key="2">
    <source>
        <dbReference type="EnsemblProtists" id="EOD15697"/>
    </source>
</evidence>